<accession>A0A3B3YFD6</accession>
<dbReference type="FunFam" id="3.30.160.60:FF:000562">
    <property type="entry name" value="Zinc finger protein 786"/>
    <property type="match status" value="1"/>
</dbReference>
<protein>
    <recommendedName>
        <fullName evidence="12">C2H2-type domain-containing protein</fullName>
    </recommendedName>
</protein>
<keyword evidence="4" id="KW-0677">Repeat</keyword>
<feature type="domain" description="C2H2-type" evidence="12">
    <location>
        <begin position="21"/>
        <end position="48"/>
    </location>
</feature>
<reference evidence="13" key="1">
    <citation type="submission" date="2025-08" db="UniProtKB">
        <authorList>
            <consortium name="Ensembl"/>
        </authorList>
    </citation>
    <scope>IDENTIFICATION</scope>
</reference>
<evidence type="ECO:0000256" key="5">
    <source>
        <dbReference type="ARBA" id="ARBA00022771"/>
    </source>
</evidence>
<dbReference type="Pfam" id="PF00096">
    <property type="entry name" value="zf-C2H2"/>
    <property type="match status" value="1"/>
</dbReference>
<evidence type="ECO:0000256" key="7">
    <source>
        <dbReference type="ARBA" id="ARBA00023015"/>
    </source>
</evidence>
<dbReference type="PROSITE" id="PS00028">
    <property type="entry name" value="ZINC_FINGER_C2H2_1"/>
    <property type="match status" value="1"/>
</dbReference>
<feature type="domain" description="C2H2-type" evidence="12">
    <location>
        <begin position="49"/>
        <end position="75"/>
    </location>
</feature>
<dbReference type="Gene3D" id="3.30.160.60">
    <property type="entry name" value="Classic Zinc Finger"/>
    <property type="match status" value="3"/>
</dbReference>
<dbReference type="GO" id="GO:0003677">
    <property type="term" value="F:DNA binding"/>
    <property type="evidence" value="ECO:0007669"/>
    <property type="project" value="UniProtKB-KW"/>
</dbReference>
<dbReference type="PANTHER" id="PTHR24394:SF29">
    <property type="entry name" value="MYONEURIN"/>
    <property type="match status" value="1"/>
</dbReference>
<keyword evidence="9" id="KW-0804">Transcription</keyword>
<evidence type="ECO:0000256" key="6">
    <source>
        <dbReference type="ARBA" id="ARBA00022833"/>
    </source>
</evidence>
<dbReference type="GO" id="GO:0008270">
    <property type="term" value="F:zinc ion binding"/>
    <property type="evidence" value="ECO:0007669"/>
    <property type="project" value="UniProtKB-KW"/>
</dbReference>
<dbReference type="PROSITE" id="PS50157">
    <property type="entry name" value="ZINC_FINGER_C2H2_2"/>
    <property type="match status" value="2"/>
</dbReference>
<evidence type="ECO:0000256" key="2">
    <source>
        <dbReference type="ARBA" id="ARBA00006991"/>
    </source>
</evidence>
<evidence type="ECO:0000256" key="10">
    <source>
        <dbReference type="ARBA" id="ARBA00023242"/>
    </source>
</evidence>
<evidence type="ECO:0000256" key="11">
    <source>
        <dbReference type="PROSITE-ProRule" id="PRU00042"/>
    </source>
</evidence>
<comment type="similarity">
    <text evidence="2">Belongs to the krueppel C2H2-type zinc-finger protein family.</text>
</comment>
<keyword evidence="7" id="KW-0805">Transcription regulation</keyword>
<keyword evidence="5 11" id="KW-0863">Zinc-finger</keyword>
<dbReference type="Pfam" id="PF13912">
    <property type="entry name" value="zf-C2H2_6"/>
    <property type="match status" value="1"/>
</dbReference>
<keyword evidence="3" id="KW-0479">Metal-binding</keyword>
<dbReference type="GO" id="GO:0000981">
    <property type="term" value="F:DNA-binding transcription factor activity, RNA polymerase II-specific"/>
    <property type="evidence" value="ECO:0007669"/>
    <property type="project" value="TreeGrafter"/>
</dbReference>
<keyword evidence="6" id="KW-0862">Zinc</keyword>
<dbReference type="Proteomes" id="UP000261480">
    <property type="component" value="Unplaced"/>
</dbReference>
<keyword evidence="14" id="KW-1185">Reference proteome</keyword>
<dbReference type="SMART" id="SM00355">
    <property type="entry name" value="ZnF_C2H2"/>
    <property type="match status" value="2"/>
</dbReference>
<evidence type="ECO:0000256" key="1">
    <source>
        <dbReference type="ARBA" id="ARBA00004123"/>
    </source>
</evidence>
<evidence type="ECO:0000256" key="3">
    <source>
        <dbReference type="ARBA" id="ARBA00022723"/>
    </source>
</evidence>
<organism evidence="13 14">
    <name type="scientific">Poecilia mexicana</name>
    <dbReference type="NCBI Taxonomy" id="48701"/>
    <lineage>
        <taxon>Eukaryota</taxon>
        <taxon>Metazoa</taxon>
        <taxon>Chordata</taxon>
        <taxon>Craniata</taxon>
        <taxon>Vertebrata</taxon>
        <taxon>Euteleostomi</taxon>
        <taxon>Actinopterygii</taxon>
        <taxon>Neopterygii</taxon>
        <taxon>Teleostei</taxon>
        <taxon>Neoteleostei</taxon>
        <taxon>Acanthomorphata</taxon>
        <taxon>Ovalentaria</taxon>
        <taxon>Atherinomorphae</taxon>
        <taxon>Cyprinodontiformes</taxon>
        <taxon>Poeciliidae</taxon>
        <taxon>Poeciliinae</taxon>
        <taxon>Poecilia</taxon>
    </lineage>
</organism>
<comment type="subcellular location">
    <subcellularLocation>
        <location evidence="1">Nucleus</location>
    </subcellularLocation>
</comment>
<evidence type="ECO:0000256" key="4">
    <source>
        <dbReference type="ARBA" id="ARBA00022737"/>
    </source>
</evidence>
<evidence type="ECO:0000313" key="13">
    <source>
        <dbReference type="Ensembl" id="ENSPMEP00000025765.1"/>
    </source>
</evidence>
<evidence type="ECO:0000259" key="12">
    <source>
        <dbReference type="PROSITE" id="PS50157"/>
    </source>
</evidence>
<evidence type="ECO:0000256" key="9">
    <source>
        <dbReference type="ARBA" id="ARBA00023163"/>
    </source>
</evidence>
<dbReference type="GO" id="GO:0005634">
    <property type="term" value="C:nucleus"/>
    <property type="evidence" value="ECO:0007669"/>
    <property type="project" value="UniProtKB-SubCell"/>
</dbReference>
<reference evidence="13" key="2">
    <citation type="submission" date="2025-09" db="UniProtKB">
        <authorList>
            <consortium name="Ensembl"/>
        </authorList>
    </citation>
    <scope>IDENTIFICATION</scope>
</reference>
<keyword evidence="8" id="KW-0238">DNA-binding</keyword>
<dbReference type="FunFam" id="3.30.160.60:FF:001638">
    <property type="entry name" value="Zinc finger protein 668"/>
    <property type="match status" value="1"/>
</dbReference>
<dbReference type="InterPro" id="IPR013087">
    <property type="entry name" value="Znf_C2H2_type"/>
</dbReference>
<dbReference type="SUPFAM" id="SSF57667">
    <property type="entry name" value="beta-beta-alpha zinc fingers"/>
    <property type="match status" value="2"/>
</dbReference>
<sequence length="108" mass="12325">IAFTVESKWKYHIKTHTGEPFSCGTCGKTFTLQCALRDHIRTHTGEKPFLCQTCGKAFNRQSSLIHMRIHTGEKPFSCQIQESPGSSLELPPLLFPSQFPCSFYQFRL</sequence>
<dbReference type="AlphaFoldDB" id="A0A3B3YFD6"/>
<name>A0A3B3YFD6_9TELE</name>
<dbReference type="PANTHER" id="PTHR24394">
    <property type="entry name" value="ZINC FINGER PROTEIN"/>
    <property type="match status" value="1"/>
</dbReference>
<keyword evidence="10" id="KW-0539">Nucleus</keyword>
<evidence type="ECO:0000256" key="8">
    <source>
        <dbReference type="ARBA" id="ARBA00023125"/>
    </source>
</evidence>
<dbReference type="InterPro" id="IPR036236">
    <property type="entry name" value="Znf_C2H2_sf"/>
</dbReference>
<evidence type="ECO:0000313" key="14">
    <source>
        <dbReference type="Proteomes" id="UP000261480"/>
    </source>
</evidence>
<proteinExistence type="inferred from homology"/>
<dbReference type="Ensembl" id="ENSPMET00000004275.1">
    <property type="protein sequence ID" value="ENSPMEP00000025765.1"/>
    <property type="gene ID" value="ENSPMEG00000009030.1"/>
</dbReference>